<keyword evidence="3" id="KW-1185">Reference proteome</keyword>
<evidence type="ECO:0000256" key="1">
    <source>
        <dbReference type="SAM" id="MobiDB-lite"/>
    </source>
</evidence>
<feature type="region of interest" description="Disordered" evidence="1">
    <location>
        <begin position="106"/>
        <end position="147"/>
    </location>
</feature>
<sequence length="147" mass="15321">MLPASLPAARLLTELEGVLAFAAKARGGGAPLAAATTDAVMLLLRTITQHKLVDAALLALLRSHVRSYYNTKNCRLSGRLVTELLQRFPLLGWCVAPLLVGAENGKPARGAKRAADSGGEGAGEAPATEKKRAKLNGAKRKSKLAAA</sequence>
<dbReference type="AlphaFoldDB" id="A0A0D3JEY5"/>
<dbReference type="HOGENOM" id="CLU_1771553_0_0_1"/>
<dbReference type="PaxDb" id="2903-EOD22070"/>
<proteinExistence type="predicted"/>
<dbReference type="EnsemblProtists" id="EOD22070">
    <property type="protein sequence ID" value="EOD22070"/>
    <property type="gene ID" value="EMIHUDRAFT_240590"/>
</dbReference>
<feature type="compositionally biased region" description="Basic residues" evidence="1">
    <location>
        <begin position="131"/>
        <end position="147"/>
    </location>
</feature>
<dbReference type="RefSeq" id="XP_005774499.1">
    <property type="nucleotide sequence ID" value="XM_005774442.1"/>
</dbReference>
<organism evidence="2 3">
    <name type="scientific">Emiliania huxleyi (strain CCMP1516)</name>
    <dbReference type="NCBI Taxonomy" id="280463"/>
    <lineage>
        <taxon>Eukaryota</taxon>
        <taxon>Haptista</taxon>
        <taxon>Haptophyta</taxon>
        <taxon>Prymnesiophyceae</taxon>
        <taxon>Isochrysidales</taxon>
        <taxon>Noelaerhabdaceae</taxon>
        <taxon>Emiliania</taxon>
    </lineage>
</organism>
<evidence type="ECO:0000313" key="3">
    <source>
        <dbReference type="Proteomes" id="UP000013827"/>
    </source>
</evidence>
<evidence type="ECO:0008006" key="4">
    <source>
        <dbReference type="Google" id="ProtNLM"/>
    </source>
</evidence>
<name>A0A0D3JEY5_EMIH1</name>
<reference evidence="3" key="1">
    <citation type="journal article" date="2013" name="Nature">
        <title>Pan genome of the phytoplankton Emiliania underpins its global distribution.</title>
        <authorList>
            <person name="Read B.A."/>
            <person name="Kegel J."/>
            <person name="Klute M.J."/>
            <person name="Kuo A."/>
            <person name="Lefebvre S.C."/>
            <person name="Maumus F."/>
            <person name="Mayer C."/>
            <person name="Miller J."/>
            <person name="Monier A."/>
            <person name="Salamov A."/>
            <person name="Young J."/>
            <person name="Aguilar M."/>
            <person name="Claverie J.M."/>
            <person name="Frickenhaus S."/>
            <person name="Gonzalez K."/>
            <person name="Herman E.K."/>
            <person name="Lin Y.C."/>
            <person name="Napier J."/>
            <person name="Ogata H."/>
            <person name="Sarno A.F."/>
            <person name="Shmutz J."/>
            <person name="Schroeder D."/>
            <person name="de Vargas C."/>
            <person name="Verret F."/>
            <person name="von Dassow P."/>
            <person name="Valentin K."/>
            <person name="Van de Peer Y."/>
            <person name="Wheeler G."/>
            <person name="Dacks J.B."/>
            <person name="Delwiche C.F."/>
            <person name="Dyhrman S.T."/>
            <person name="Glockner G."/>
            <person name="John U."/>
            <person name="Richards T."/>
            <person name="Worden A.Z."/>
            <person name="Zhang X."/>
            <person name="Grigoriev I.V."/>
            <person name="Allen A.E."/>
            <person name="Bidle K."/>
            <person name="Borodovsky M."/>
            <person name="Bowler C."/>
            <person name="Brownlee C."/>
            <person name="Cock J.M."/>
            <person name="Elias M."/>
            <person name="Gladyshev V.N."/>
            <person name="Groth M."/>
            <person name="Guda C."/>
            <person name="Hadaegh A."/>
            <person name="Iglesias-Rodriguez M.D."/>
            <person name="Jenkins J."/>
            <person name="Jones B.M."/>
            <person name="Lawson T."/>
            <person name="Leese F."/>
            <person name="Lindquist E."/>
            <person name="Lobanov A."/>
            <person name="Lomsadze A."/>
            <person name="Malik S.B."/>
            <person name="Marsh M.E."/>
            <person name="Mackinder L."/>
            <person name="Mock T."/>
            <person name="Mueller-Roeber B."/>
            <person name="Pagarete A."/>
            <person name="Parker M."/>
            <person name="Probert I."/>
            <person name="Quesneville H."/>
            <person name="Raines C."/>
            <person name="Rensing S.A."/>
            <person name="Riano-Pachon D.M."/>
            <person name="Richier S."/>
            <person name="Rokitta S."/>
            <person name="Shiraiwa Y."/>
            <person name="Soanes D.M."/>
            <person name="van der Giezen M."/>
            <person name="Wahlund T.M."/>
            <person name="Williams B."/>
            <person name="Wilson W."/>
            <person name="Wolfe G."/>
            <person name="Wurch L.L."/>
        </authorList>
    </citation>
    <scope>NUCLEOTIDE SEQUENCE</scope>
</reference>
<dbReference type="KEGG" id="ehx:EMIHUDRAFT_240590"/>
<protein>
    <recommendedName>
        <fullName evidence="4">CCAAT-binding factor domain-containing protein</fullName>
    </recommendedName>
</protein>
<accession>A0A0D3JEY5</accession>
<evidence type="ECO:0000313" key="2">
    <source>
        <dbReference type="EnsemblProtists" id="EOD22070"/>
    </source>
</evidence>
<dbReference type="Proteomes" id="UP000013827">
    <property type="component" value="Unassembled WGS sequence"/>
</dbReference>
<dbReference type="GeneID" id="17267616"/>
<reference evidence="2" key="2">
    <citation type="submission" date="2024-10" db="UniProtKB">
        <authorList>
            <consortium name="EnsemblProtists"/>
        </authorList>
    </citation>
    <scope>IDENTIFICATION</scope>
</reference>